<evidence type="ECO:0000256" key="5">
    <source>
        <dbReference type="ARBA" id="ARBA00023136"/>
    </source>
</evidence>
<dbReference type="InterPro" id="IPR007267">
    <property type="entry name" value="GtrA_DPMS_TM"/>
</dbReference>
<feature type="transmembrane region" description="Helical" evidence="6">
    <location>
        <begin position="71"/>
        <end position="88"/>
    </location>
</feature>
<dbReference type="Proteomes" id="UP000051672">
    <property type="component" value="Unassembled WGS sequence"/>
</dbReference>
<gene>
    <name evidence="8" type="ORF">FC34_GL000904</name>
</gene>
<evidence type="ECO:0000256" key="4">
    <source>
        <dbReference type="ARBA" id="ARBA00022989"/>
    </source>
</evidence>
<dbReference type="GO" id="GO:0000271">
    <property type="term" value="P:polysaccharide biosynthetic process"/>
    <property type="evidence" value="ECO:0007669"/>
    <property type="project" value="InterPro"/>
</dbReference>
<evidence type="ECO:0000256" key="3">
    <source>
        <dbReference type="ARBA" id="ARBA00022692"/>
    </source>
</evidence>
<feature type="transmembrane region" description="Helical" evidence="6">
    <location>
        <begin position="29"/>
        <end position="50"/>
    </location>
</feature>
<keyword evidence="3 6" id="KW-0812">Transmembrane</keyword>
<evidence type="ECO:0000313" key="9">
    <source>
        <dbReference type="Proteomes" id="UP000051672"/>
    </source>
</evidence>
<dbReference type="InterPro" id="IPR051401">
    <property type="entry name" value="GtrA_CellWall_Glycosyl"/>
</dbReference>
<dbReference type="EMBL" id="AYZQ01000002">
    <property type="protein sequence ID" value="KRM71924.1"/>
    <property type="molecule type" value="Genomic_DNA"/>
</dbReference>
<proteinExistence type="inferred from homology"/>
<feature type="transmembrane region" description="Helical" evidence="6">
    <location>
        <begin position="94"/>
        <end position="114"/>
    </location>
</feature>
<feature type="domain" description="GtrA/DPMS transmembrane" evidence="7">
    <location>
        <begin position="7"/>
        <end position="120"/>
    </location>
</feature>
<evidence type="ECO:0000256" key="1">
    <source>
        <dbReference type="ARBA" id="ARBA00004141"/>
    </source>
</evidence>
<comment type="subcellular location">
    <subcellularLocation>
        <location evidence="1">Membrane</location>
        <topology evidence="1">Multi-pass membrane protein</topology>
    </subcellularLocation>
</comment>
<protein>
    <recommendedName>
        <fullName evidence="7">GtrA/DPMS transmembrane domain-containing protein</fullName>
    </recommendedName>
</protein>
<dbReference type="PANTHER" id="PTHR38459">
    <property type="entry name" value="PROPHAGE BACTOPRENOL-LINKED GLUCOSE TRANSLOCASE HOMOLOG"/>
    <property type="match status" value="1"/>
</dbReference>
<keyword evidence="9" id="KW-1185">Reference proteome</keyword>
<organism evidence="8 9">
    <name type="scientific">Lacticaseibacillus brantae DSM 23927</name>
    <dbReference type="NCBI Taxonomy" id="1423727"/>
    <lineage>
        <taxon>Bacteria</taxon>
        <taxon>Bacillati</taxon>
        <taxon>Bacillota</taxon>
        <taxon>Bacilli</taxon>
        <taxon>Lactobacillales</taxon>
        <taxon>Lactobacillaceae</taxon>
        <taxon>Lacticaseibacillus</taxon>
    </lineage>
</organism>
<feature type="transmembrane region" description="Helical" evidence="6">
    <location>
        <begin position="5"/>
        <end position="23"/>
    </location>
</feature>
<dbReference type="OrthoDB" id="9812049at2"/>
<dbReference type="PATRIC" id="fig|1423727.3.peg.910"/>
<evidence type="ECO:0000256" key="2">
    <source>
        <dbReference type="ARBA" id="ARBA00009399"/>
    </source>
</evidence>
<evidence type="ECO:0000313" key="8">
    <source>
        <dbReference type="EMBL" id="KRM71924.1"/>
    </source>
</evidence>
<keyword evidence="5 6" id="KW-0472">Membrane</keyword>
<comment type="caution">
    <text evidence="8">The sequence shown here is derived from an EMBL/GenBank/DDBJ whole genome shotgun (WGS) entry which is preliminary data.</text>
</comment>
<comment type="similarity">
    <text evidence="2">Belongs to the GtrA family.</text>
</comment>
<evidence type="ECO:0000256" key="6">
    <source>
        <dbReference type="SAM" id="Phobius"/>
    </source>
</evidence>
<dbReference type="RefSeq" id="WP_057894200.1">
    <property type="nucleotide sequence ID" value="NZ_AYZQ01000002.1"/>
</dbReference>
<keyword evidence="4 6" id="KW-1133">Transmembrane helix</keyword>
<name>A0A0R2B1S7_9LACO</name>
<reference evidence="8 9" key="1">
    <citation type="journal article" date="2015" name="Genome Announc.">
        <title>Expanding the biotechnology potential of lactobacilli through comparative genomics of 213 strains and associated genera.</title>
        <authorList>
            <person name="Sun Z."/>
            <person name="Harris H.M."/>
            <person name="McCann A."/>
            <person name="Guo C."/>
            <person name="Argimon S."/>
            <person name="Zhang W."/>
            <person name="Yang X."/>
            <person name="Jeffery I.B."/>
            <person name="Cooney J.C."/>
            <person name="Kagawa T.F."/>
            <person name="Liu W."/>
            <person name="Song Y."/>
            <person name="Salvetti E."/>
            <person name="Wrobel A."/>
            <person name="Rasinkangas P."/>
            <person name="Parkhill J."/>
            <person name="Rea M.C."/>
            <person name="O'Sullivan O."/>
            <person name="Ritari J."/>
            <person name="Douillard F.P."/>
            <person name="Paul Ross R."/>
            <person name="Yang R."/>
            <person name="Briner A.E."/>
            <person name="Felis G.E."/>
            <person name="de Vos W.M."/>
            <person name="Barrangou R."/>
            <person name="Klaenhammer T.R."/>
            <person name="Caufield P.W."/>
            <person name="Cui Y."/>
            <person name="Zhang H."/>
            <person name="O'Toole P.W."/>
        </authorList>
    </citation>
    <scope>NUCLEOTIDE SEQUENCE [LARGE SCALE GENOMIC DNA]</scope>
    <source>
        <strain evidence="8 9">DSM 23927</strain>
    </source>
</reference>
<accession>A0A0R2B1S7</accession>
<dbReference type="PANTHER" id="PTHR38459:SF1">
    <property type="entry name" value="PROPHAGE BACTOPRENOL-LINKED GLUCOSE TRANSLOCASE HOMOLOG"/>
    <property type="match status" value="1"/>
</dbReference>
<sequence length="135" mass="15277">MIKQFIRFGAVGAINTVLTYVIYLSLYRLINPTAAMGVGYGLTSILGIILNDRMVFQSHQARHPDTVLKYYFTYGMSLVISLILTTTWNDWWQLNATLAPAFSLLVTVPMNFLLSKFWIFKSDKDVVNGDKTSKA</sequence>
<dbReference type="Pfam" id="PF04138">
    <property type="entry name" value="GtrA_DPMS_TM"/>
    <property type="match status" value="1"/>
</dbReference>
<evidence type="ECO:0000259" key="7">
    <source>
        <dbReference type="Pfam" id="PF04138"/>
    </source>
</evidence>
<dbReference type="GO" id="GO:0005886">
    <property type="term" value="C:plasma membrane"/>
    <property type="evidence" value="ECO:0007669"/>
    <property type="project" value="TreeGrafter"/>
</dbReference>
<dbReference type="AlphaFoldDB" id="A0A0R2B1S7"/>
<dbReference type="STRING" id="1423727.FC34_GL000904"/>